<organism evidence="2 3">
    <name type="scientific">Microtetraspora glauca</name>
    <dbReference type="NCBI Taxonomy" id="1996"/>
    <lineage>
        <taxon>Bacteria</taxon>
        <taxon>Bacillati</taxon>
        <taxon>Actinomycetota</taxon>
        <taxon>Actinomycetes</taxon>
        <taxon>Streptosporangiales</taxon>
        <taxon>Streptosporangiaceae</taxon>
        <taxon>Microtetraspora</taxon>
    </lineage>
</organism>
<evidence type="ECO:0000313" key="2">
    <source>
        <dbReference type="EMBL" id="MEV0974408.1"/>
    </source>
</evidence>
<dbReference type="PANTHER" id="PTHR21310">
    <property type="entry name" value="AMINOGLYCOSIDE PHOSPHOTRANSFERASE-RELATED-RELATED"/>
    <property type="match status" value="1"/>
</dbReference>
<dbReference type="EMBL" id="JBFALK010000030">
    <property type="protein sequence ID" value="MEV0974408.1"/>
    <property type="molecule type" value="Genomic_DNA"/>
</dbReference>
<dbReference type="Pfam" id="PF01636">
    <property type="entry name" value="APH"/>
    <property type="match status" value="1"/>
</dbReference>
<dbReference type="SUPFAM" id="SSF56112">
    <property type="entry name" value="Protein kinase-like (PK-like)"/>
    <property type="match status" value="1"/>
</dbReference>
<evidence type="ECO:0000313" key="3">
    <source>
        <dbReference type="Proteomes" id="UP001551675"/>
    </source>
</evidence>
<dbReference type="InterPro" id="IPR011009">
    <property type="entry name" value="Kinase-like_dom_sf"/>
</dbReference>
<protein>
    <submittedName>
        <fullName evidence="2">Phosphotransferase</fullName>
    </submittedName>
</protein>
<keyword evidence="3" id="KW-1185">Reference proteome</keyword>
<comment type="caution">
    <text evidence="2">The sequence shown here is derived from an EMBL/GenBank/DDBJ whole genome shotgun (WGS) entry which is preliminary data.</text>
</comment>
<evidence type="ECO:0000259" key="1">
    <source>
        <dbReference type="Pfam" id="PF01636"/>
    </source>
</evidence>
<dbReference type="PANTHER" id="PTHR21310:SF15">
    <property type="entry name" value="AMINOGLYCOSIDE PHOSPHOTRANSFERASE DOMAIN-CONTAINING PROTEIN"/>
    <property type="match status" value="1"/>
</dbReference>
<dbReference type="Gene3D" id="3.30.200.20">
    <property type="entry name" value="Phosphorylase Kinase, domain 1"/>
    <property type="match status" value="1"/>
</dbReference>
<dbReference type="RefSeq" id="WP_358140973.1">
    <property type="nucleotide sequence ID" value="NZ_JBFALK010000030.1"/>
</dbReference>
<accession>A0ABV3GS01</accession>
<gene>
    <name evidence="2" type="ORF">AB0I59_37925</name>
</gene>
<dbReference type="Proteomes" id="UP001551675">
    <property type="component" value="Unassembled WGS sequence"/>
</dbReference>
<dbReference type="Gene3D" id="3.90.1200.10">
    <property type="match status" value="1"/>
</dbReference>
<reference evidence="2 3" key="1">
    <citation type="submission" date="2024-06" db="EMBL/GenBank/DDBJ databases">
        <title>The Natural Products Discovery Center: Release of the First 8490 Sequenced Strains for Exploring Actinobacteria Biosynthetic Diversity.</title>
        <authorList>
            <person name="Kalkreuter E."/>
            <person name="Kautsar S.A."/>
            <person name="Yang D."/>
            <person name="Bader C.D."/>
            <person name="Teijaro C.N."/>
            <person name="Fluegel L."/>
            <person name="Davis C.M."/>
            <person name="Simpson J.R."/>
            <person name="Lauterbach L."/>
            <person name="Steele A.D."/>
            <person name="Gui C."/>
            <person name="Meng S."/>
            <person name="Li G."/>
            <person name="Viehrig K."/>
            <person name="Ye F."/>
            <person name="Su P."/>
            <person name="Kiefer A.F."/>
            <person name="Nichols A."/>
            <person name="Cepeda A.J."/>
            <person name="Yan W."/>
            <person name="Fan B."/>
            <person name="Jiang Y."/>
            <person name="Adhikari A."/>
            <person name="Zheng C.-J."/>
            <person name="Schuster L."/>
            <person name="Cowan T.M."/>
            <person name="Smanski M.J."/>
            <person name="Chevrette M.G."/>
            <person name="De Carvalho L.P.S."/>
            <person name="Shen B."/>
        </authorList>
    </citation>
    <scope>NUCLEOTIDE SEQUENCE [LARGE SCALE GENOMIC DNA]</scope>
    <source>
        <strain evidence="2 3">NPDC050100</strain>
    </source>
</reference>
<feature type="domain" description="Aminoglycoside phosphotransferase" evidence="1">
    <location>
        <begin position="29"/>
        <end position="288"/>
    </location>
</feature>
<dbReference type="InterPro" id="IPR051678">
    <property type="entry name" value="AGP_Transferase"/>
</dbReference>
<proteinExistence type="predicted"/>
<name>A0ABV3GS01_MICGL</name>
<sequence length="340" mass="36879">MDSKTKRRLSPAQLDALVLDALGTGIVSAQELPDGFANAVWRLGLEDGRQVVLKVGPPPDLELLTYERDLLRTEAMVYHLASGSGVPLPDLLYAGYDDPLVGGDYLILSALDGVPWNRATLGPDHENTLRFELGHHLALLHTIPGDGVFGYPYAGLTGPSWREAFLVMVGAILDDAVRYATPLPASLLEIAGLVHSNAYALDQVTRPALVHFDIWPGNVFLSGVDGGDDGGDDGGAGGRPRIQALIDHERAFWGDPLADFVTPTIFAELRDDDPLLAGYREAGGTLATGPEARIRDALYRTYLYLIMLVENGPRQYPEESYAPLRTRTADSLTRALNVLR</sequence>
<dbReference type="InterPro" id="IPR002575">
    <property type="entry name" value="Aminoglycoside_PTrfase"/>
</dbReference>